<reference evidence="11" key="1">
    <citation type="submission" date="2017-12" db="EMBL/GenBank/DDBJ databases">
        <title>Draft genome sequence of Telmatospirillum siberiense 26-4b1T, an acidotolerant peatland alphaproteobacterium potentially involved in sulfur cycling.</title>
        <authorList>
            <person name="Hausmann B."/>
            <person name="Pjevac P."/>
            <person name="Schreck K."/>
            <person name="Herbold C.W."/>
            <person name="Daims H."/>
            <person name="Wagner M."/>
            <person name="Pester M."/>
            <person name="Loy A."/>
        </authorList>
    </citation>
    <scope>NUCLEOTIDE SEQUENCE [LARGE SCALE GENOMIC DNA]</scope>
    <source>
        <strain evidence="11">26-4b1</strain>
    </source>
</reference>
<evidence type="ECO:0000256" key="3">
    <source>
        <dbReference type="ARBA" id="ARBA00022448"/>
    </source>
</evidence>
<dbReference type="Gene3D" id="1.10.1130.10">
    <property type="entry name" value="Flavocytochrome C3, Chain A"/>
    <property type="match status" value="1"/>
</dbReference>
<dbReference type="Proteomes" id="UP000233293">
    <property type="component" value="Unassembled WGS sequence"/>
</dbReference>
<keyword evidence="8" id="KW-0732">Signal</keyword>
<accession>A0A2N3Q0D6</accession>
<dbReference type="AlphaFoldDB" id="A0A2N3Q0D6"/>
<comment type="subcellular location">
    <subcellularLocation>
        <location evidence="2">Cell envelope</location>
    </subcellularLocation>
</comment>
<dbReference type="InterPro" id="IPR036280">
    <property type="entry name" value="Multihaem_cyt_sf"/>
</dbReference>
<comment type="cofactor">
    <cofactor evidence="1">
        <name>heme c</name>
        <dbReference type="ChEBI" id="CHEBI:61717"/>
    </cofactor>
</comment>
<feature type="signal peptide" evidence="8">
    <location>
        <begin position="1"/>
        <end position="23"/>
    </location>
</feature>
<dbReference type="Pfam" id="PF14537">
    <property type="entry name" value="Cytochrom_c3_2"/>
    <property type="match status" value="1"/>
</dbReference>
<evidence type="ECO:0000313" key="10">
    <source>
        <dbReference type="EMBL" id="PKU26113.1"/>
    </source>
</evidence>
<dbReference type="GO" id="GO:0046872">
    <property type="term" value="F:metal ion binding"/>
    <property type="evidence" value="ECO:0007669"/>
    <property type="project" value="UniProtKB-KW"/>
</dbReference>
<dbReference type="OrthoDB" id="9814800at2"/>
<name>A0A2N3Q0D6_9PROT</name>
<feature type="domain" description="Tetrahaem cytochrome" evidence="9">
    <location>
        <begin position="41"/>
        <end position="117"/>
    </location>
</feature>
<evidence type="ECO:0000256" key="7">
    <source>
        <dbReference type="ARBA" id="ARBA00023004"/>
    </source>
</evidence>
<evidence type="ECO:0000256" key="6">
    <source>
        <dbReference type="ARBA" id="ARBA00022982"/>
    </source>
</evidence>
<evidence type="ECO:0000256" key="2">
    <source>
        <dbReference type="ARBA" id="ARBA00004196"/>
    </source>
</evidence>
<keyword evidence="6" id="KW-0249">Electron transport</keyword>
<evidence type="ECO:0000256" key="1">
    <source>
        <dbReference type="ARBA" id="ARBA00001926"/>
    </source>
</evidence>
<dbReference type="SUPFAM" id="SSF48695">
    <property type="entry name" value="Multiheme cytochromes"/>
    <property type="match status" value="1"/>
</dbReference>
<dbReference type="RefSeq" id="WP_101249074.1">
    <property type="nucleotide sequence ID" value="NZ_PIUM01000002.1"/>
</dbReference>
<evidence type="ECO:0000313" key="11">
    <source>
        <dbReference type="Proteomes" id="UP000233293"/>
    </source>
</evidence>
<keyword evidence="3" id="KW-0813">Transport</keyword>
<keyword evidence="5" id="KW-0479">Metal-binding</keyword>
<keyword evidence="7" id="KW-0408">Iron</keyword>
<keyword evidence="11" id="KW-1185">Reference proteome</keyword>
<gene>
    <name evidence="10" type="ORF">CWS72_02985</name>
</gene>
<protein>
    <recommendedName>
        <fullName evidence="9">Tetrahaem cytochrome domain-containing protein</fullName>
    </recommendedName>
</protein>
<dbReference type="InterPro" id="IPR012286">
    <property type="entry name" value="Tetrahaem_cytochrome"/>
</dbReference>
<proteinExistence type="predicted"/>
<keyword evidence="4" id="KW-0349">Heme</keyword>
<feature type="chain" id="PRO_5014820367" description="Tetrahaem cytochrome domain-containing protein" evidence="8">
    <location>
        <begin position="24"/>
        <end position="125"/>
    </location>
</feature>
<evidence type="ECO:0000256" key="5">
    <source>
        <dbReference type="ARBA" id="ARBA00022723"/>
    </source>
</evidence>
<sequence length="125" mass="13603">MSLRSFILCTLLGLVLAASAAFAGQSKSFTSDQPPFTADLHKSAGVSCVDCHGEGKKQSVDTDQCLECHKSFEKIAKKTADMTPNPHDNHLTKSSAECNQCHQGHKANENICVKCHSEMVLKRNK</sequence>
<evidence type="ECO:0000259" key="9">
    <source>
        <dbReference type="Pfam" id="PF14537"/>
    </source>
</evidence>
<organism evidence="10 11">
    <name type="scientific">Telmatospirillum siberiense</name>
    <dbReference type="NCBI Taxonomy" id="382514"/>
    <lineage>
        <taxon>Bacteria</taxon>
        <taxon>Pseudomonadati</taxon>
        <taxon>Pseudomonadota</taxon>
        <taxon>Alphaproteobacteria</taxon>
        <taxon>Rhodospirillales</taxon>
        <taxon>Rhodospirillaceae</taxon>
        <taxon>Telmatospirillum</taxon>
    </lineage>
</organism>
<evidence type="ECO:0000256" key="4">
    <source>
        <dbReference type="ARBA" id="ARBA00022617"/>
    </source>
</evidence>
<evidence type="ECO:0000256" key="8">
    <source>
        <dbReference type="SAM" id="SignalP"/>
    </source>
</evidence>
<dbReference type="EMBL" id="PIUM01000002">
    <property type="protein sequence ID" value="PKU26113.1"/>
    <property type="molecule type" value="Genomic_DNA"/>
</dbReference>
<comment type="caution">
    <text evidence="10">The sequence shown here is derived from an EMBL/GenBank/DDBJ whole genome shotgun (WGS) entry which is preliminary data.</text>
</comment>
<dbReference type="GO" id="GO:0030313">
    <property type="term" value="C:cell envelope"/>
    <property type="evidence" value="ECO:0007669"/>
    <property type="project" value="UniProtKB-SubCell"/>
</dbReference>